<dbReference type="SUPFAM" id="SSF110849">
    <property type="entry name" value="ParB/Sulfiredoxin"/>
    <property type="match status" value="1"/>
</dbReference>
<dbReference type="Gene3D" id="3.90.1530.30">
    <property type="match status" value="1"/>
</dbReference>
<dbReference type="InterPro" id="IPR036086">
    <property type="entry name" value="ParB/Sulfiredoxin_sf"/>
</dbReference>
<dbReference type="InterPro" id="IPR003115">
    <property type="entry name" value="ParB_N"/>
</dbReference>
<proteinExistence type="predicted"/>
<protein>
    <submittedName>
        <fullName evidence="2">Chromosome partitioning protein</fullName>
    </submittedName>
</protein>
<dbReference type="PANTHER" id="PTHR33375">
    <property type="entry name" value="CHROMOSOME-PARTITIONING PROTEIN PARB-RELATED"/>
    <property type="match status" value="1"/>
</dbReference>
<dbReference type="InterPro" id="IPR036390">
    <property type="entry name" value="WH_DNA-bd_sf"/>
</dbReference>
<feature type="domain" description="ParB-like N-terminal" evidence="1">
    <location>
        <begin position="126"/>
        <end position="213"/>
    </location>
</feature>
<dbReference type="SUPFAM" id="SSF46785">
    <property type="entry name" value="Winged helix' DNA-binding domain"/>
    <property type="match status" value="1"/>
</dbReference>
<dbReference type="InterPro" id="IPR050336">
    <property type="entry name" value="Chromosome_partition/occlusion"/>
</dbReference>
<evidence type="ECO:0000313" key="2">
    <source>
        <dbReference type="EMBL" id="DAF57132.1"/>
    </source>
</evidence>
<dbReference type="PANTHER" id="PTHR33375:SF1">
    <property type="entry name" value="CHROMOSOME-PARTITIONING PROTEIN PARB-RELATED"/>
    <property type="match status" value="1"/>
</dbReference>
<dbReference type="CDD" id="cd00090">
    <property type="entry name" value="HTH_ARSR"/>
    <property type="match status" value="1"/>
</dbReference>
<dbReference type="SMART" id="SM00470">
    <property type="entry name" value="ParB"/>
    <property type="match status" value="1"/>
</dbReference>
<dbReference type="InterPro" id="IPR011991">
    <property type="entry name" value="ArsR-like_HTH"/>
</dbReference>
<name>A0A8S5T196_9CAUD</name>
<accession>A0A8S5T196</accession>
<organism evidence="2">
    <name type="scientific">Siphoviridae sp. ctnR15</name>
    <dbReference type="NCBI Taxonomy" id="2827938"/>
    <lineage>
        <taxon>Viruses</taxon>
        <taxon>Duplodnaviria</taxon>
        <taxon>Heunggongvirae</taxon>
        <taxon>Uroviricota</taxon>
        <taxon>Caudoviricetes</taxon>
    </lineage>
</organism>
<reference evidence="2" key="1">
    <citation type="journal article" date="2021" name="Proc. Natl. Acad. Sci. U.S.A.">
        <title>A Catalog of Tens of Thousands of Viruses from Human Metagenomes Reveals Hidden Associations with Chronic Diseases.</title>
        <authorList>
            <person name="Tisza M.J."/>
            <person name="Buck C.B."/>
        </authorList>
    </citation>
    <scope>NUCLEOTIDE SEQUENCE</scope>
    <source>
        <strain evidence="2">CtnR15</strain>
    </source>
</reference>
<dbReference type="GO" id="GO:0007059">
    <property type="term" value="P:chromosome segregation"/>
    <property type="evidence" value="ECO:0007669"/>
    <property type="project" value="TreeGrafter"/>
</dbReference>
<sequence length="570" mass="62539">MTEAIAIAADDVQARTVAETMLGLVGDDGHVEVAQAELARLTGLSARTLRRALDRLREAHWITVVREATPNAPARYDLTDLVAVAQAVGLKPRREEPAAVSSTGTGVLSAEVAADPIGAVQPGQRWLVDPKLLQGGSNIRADLRVGPEFVETIAGLGVLKDIDVYPTLTGLVVLDGHRRHRAAIEAGLETVPVRIVDVANDLDRIGLQLTENDEHAHTSPLDRARAINQLVLMGLPASELRKRGVRASEATLARRVANASQEVADLGESANLGLDCLAKIAEAEADLPEDIAGMAVEEIRQAPGKIDHVLERARDEARRRQVYEDEVLDLRQQGIHVITADDFYDGFPKTNQYLWNLVDEYGNTVEPHDNCPGNAAYVSVIGSGEYTSAQTRFVCLDYSAHGHFTREDRARTTQEVDRAATIEKNRQAAQEGEVRRAWIKDVLFKRPLPKDVALLEMPVIYNHSQVSDASQGKGRALIGFDDLSFGLTMSAAQAAKARLAWCIGVLEGGMGRDYWRSPNGERFDALVHLYLRSLERWGYPLGEGEETFCEKVEAAPEILTWTLPREETLR</sequence>
<dbReference type="CDD" id="cd16387">
    <property type="entry name" value="ParB_N_Srx"/>
    <property type="match status" value="1"/>
</dbReference>
<dbReference type="Pfam" id="PF02195">
    <property type="entry name" value="ParB_N"/>
    <property type="match status" value="1"/>
</dbReference>
<evidence type="ECO:0000259" key="1">
    <source>
        <dbReference type="SMART" id="SM00470"/>
    </source>
</evidence>
<dbReference type="EMBL" id="BK032729">
    <property type="protein sequence ID" value="DAF57132.1"/>
    <property type="molecule type" value="Genomic_DNA"/>
</dbReference>